<feature type="domain" description="GEVED" evidence="3">
    <location>
        <begin position="406"/>
        <end position="483"/>
    </location>
</feature>
<dbReference type="EMBL" id="JAVHUL010000009">
    <property type="protein sequence ID" value="MDQ7916907.1"/>
    <property type="molecule type" value="Genomic_DNA"/>
</dbReference>
<evidence type="ECO:0000313" key="4">
    <source>
        <dbReference type="EMBL" id="MDQ7916907.1"/>
    </source>
</evidence>
<dbReference type="InterPro" id="IPR045474">
    <property type="entry name" value="GEVED"/>
</dbReference>
<keyword evidence="1" id="KW-0732">Signal</keyword>
<dbReference type="NCBIfam" id="TIGR04183">
    <property type="entry name" value="Por_Secre_tail"/>
    <property type="match status" value="1"/>
</dbReference>
<dbReference type="Pfam" id="PF20009">
    <property type="entry name" value="GEVED"/>
    <property type="match status" value="1"/>
</dbReference>
<evidence type="ECO:0000256" key="1">
    <source>
        <dbReference type="ARBA" id="ARBA00022729"/>
    </source>
</evidence>
<organism evidence="4 5">
    <name type="scientific">Mesonia profundi</name>
    <dbReference type="NCBI Taxonomy" id="3070998"/>
    <lineage>
        <taxon>Bacteria</taxon>
        <taxon>Pseudomonadati</taxon>
        <taxon>Bacteroidota</taxon>
        <taxon>Flavobacteriia</taxon>
        <taxon>Flavobacteriales</taxon>
        <taxon>Flavobacteriaceae</taxon>
        <taxon>Mesonia</taxon>
    </lineage>
</organism>
<feature type="domain" description="Secretion system C-terminal sorting" evidence="2">
    <location>
        <begin position="502"/>
        <end position="569"/>
    </location>
</feature>
<name>A0ABU0ZZM7_9FLAO</name>
<dbReference type="Proteomes" id="UP001230915">
    <property type="component" value="Unassembled WGS sequence"/>
</dbReference>
<dbReference type="InterPro" id="IPR026444">
    <property type="entry name" value="Secre_tail"/>
</dbReference>
<gene>
    <name evidence="4" type="ORF">RBU60_04915</name>
</gene>
<comment type="caution">
    <text evidence="4">The sequence shown here is derived from an EMBL/GenBank/DDBJ whole genome shotgun (WGS) entry which is preliminary data.</text>
</comment>
<evidence type="ECO:0000259" key="2">
    <source>
        <dbReference type="Pfam" id="PF18962"/>
    </source>
</evidence>
<evidence type="ECO:0000313" key="5">
    <source>
        <dbReference type="Proteomes" id="UP001230915"/>
    </source>
</evidence>
<evidence type="ECO:0000259" key="3">
    <source>
        <dbReference type="Pfam" id="PF20009"/>
    </source>
</evidence>
<reference evidence="4 5" key="1">
    <citation type="submission" date="2023-08" db="EMBL/GenBank/DDBJ databases">
        <title>Mesonia sp. MT50, isolated from deep-sea sediment of the Mariana Trench.</title>
        <authorList>
            <person name="Fu H."/>
        </authorList>
    </citation>
    <scope>NUCLEOTIDE SEQUENCE [LARGE SCALE GENOMIC DNA]</scope>
    <source>
        <strain evidence="4 5">MT50</strain>
    </source>
</reference>
<dbReference type="Pfam" id="PF18962">
    <property type="entry name" value="Por_Secre_tail"/>
    <property type="match status" value="1"/>
</dbReference>
<keyword evidence="5" id="KW-1185">Reference proteome</keyword>
<sequence length="571" mass="62979">MKKITLLFLVFLISSLGYSQGITYKKGVVLRTNNEQSKSLLQTSRSMTTVDCGQETLSNDFETSLGSLKNYIIANDFVVEEEMGVFSLESITFHAFVEPGGTITDVDFIFYEDSGNGPDNLITSLIDMEATSVEVVGEYEDEDGINDVVEVYVELDEPLTFESEEDGAVYWLGVQIPNYGGSSIGFELISELETPTGTFVFLAGGWHGVEDLFGVIRDGVMTLSGTCSASDECSEVSAGILEGPESVCALAEFMISPLNATTGVSGVEYTWEQSPIDEENWTVIEDATSLNLTMEQGIDAPTQFRFIIACEFGNTDTSEAIVVNLNSAEECYCAPEYTLGCDDGDAINQVMIEDEMGEVIFQNDSNCSETGYTDYTQDLKAPVLEQGDTYSMKLTSESEVAEEDDIRIWLDFNQDGVFAEEEEIGNTAGGGLDTEGEFNFQFTIPEDLDLGIYRIRARMAWLGGDDIEPCINKSYGEAEDYAVEIIENLTVESSVFNQLNFYPNPVENQLNLRAETPIENLKVYTILGQEVLQKSPNTLEAQLQTQNLSTGIYLINVTLQGIEKSYKIIKK</sequence>
<dbReference type="RefSeq" id="WP_308863575.1">
    <property type="nucleotide sequence ID" value="NZ_JAVHUL010000009.1"/>
</dbReference>
<accession>A0ABU0ZZM7</accession>
<protein>
    <submittedName>
        <fullName evidence="4">GEVED domain-containing protein</fullName>
    </submittedName>
</protein>
<proteinExistence type="predicted"/>